<dbReference type="SUPFAM" id="SSF49464">
    <property type="entry name" value="Carboxypeptidase regulatory domain-like"/>
    <property type="match status" value="1"/>
</dbReference>
<dbReference type="RefSeq" id="WP_090388450.1">
    <property type="nucleotide sequence ID" value="NZ_FMZO01000001.1"/>
</dbReference>
<dbReference type="PROSITE" id="PS52016">
    <property type="entry name" value="TONB_DEPENDENT_REC_3"/>
    <property type="match status" value="1"/>
</dbReference>
<dbReference type="InterPro" id="IPR023996">
    <property type="entry name" value="TonB-dep_OMP_SusC/RagA"/>
</dbReference>
<dbReference type="Pfam" id="PF07715">
    <property type="entry name" value="Plug"/>
    <property type="match status" value="1"/>
</dbReference>
<reference evidence="4" key="1">
    <citation type="submission" date="2016-10" db="EMBL/GenBank/DDBJ databases">
        <authorList>
            <person name="Varghese N."/>
            <person name="Submissions S."/>
        </authorList>
    </citation>
    <scope>NUCLEOTIDE SEQUENCE [LARGE SCALE GENOMIC DNA]</scope>
    <source>
        <strain evidence="4">DSM 25811 / CCM 8410 / LMG 26954 / E90</strain>
    </source>
</reference>
<dbReference type="InterPro" id="IPR008969">
    <property type="entry name" value="CarboxyPept-like_regulatory"/>
</dbReference>
<proteinExistence type="inferred from homology"/>
<dbReference type="Pfam" id="PF13715">
    <property type="entry name" value="CarbopepD_reg_2"/>
    <property type="match status" value="1"/>
</dbReference>
<dbReference type="InterPro" id="IPR012910">
    <property type="entry name" value="Plug_dom"/>
</dbReference>
<dbReference type="AlphaFoldDB" id="A0A1G6JG25"/>
<feature type="domain" description="TonB-dependent receptor plug" evidence="2">
    <location>
        <begin position="115"/>
        <end position="223"/>
    </location>
</feature>
<dbReference type="Proteomes" id="UP000198757">
    <property type="component" value="Unassembled WGS sequence"/>
</dbReference>
<keyword evidence="1" id="KW-0812">Transmembrane</keyword>
<protein>
    <submittedName>
        <fullName evidence="3">TonB-linked outer membrane protein, SusC/RagA family</fullName>
    </submittedName>
</protein>
<keyword evidence="1" id="KW-0813">Transport</keyword>
<comment type="subcellular location">
    <subcellularLocation>
        <location evidence="1">Cell outer membrane</location>
        <topology evidence="1">Multi-pass membrane protein</topology>
    </subcellularLocation>
</comment>
<dbReference type="GO" id="GO:0009279">
    <property type="term" value="C:cell outer membrane"/>
    <property type="evidence" value="ECO:0007669"/>
    <property type="project" value="UniProtKB-SubCell"/>
</dbReference>
<comment type="similarity">
    <text evidence="1">Belongs to the TonB-dependent receptor family.</text>
</comment>
<evidence type="ECO:0000313" key="3">
    <source>
        <dbReference type="EMBL" id="SDC17637.1"/>
    </source>
</evidence>
<dbReference type="InterPro" id="IPR037066">
    <property type="entry name" value="Plug_dom_sf"/>
</dbReference>
<keyword evidence="4" id="KW-1185">Reference proteome</keyword>
<accession>A0A1G6JG25</accession>
<dbReference type="OrthoDB" id="9768177at2"/>
<dbReference type="EMBL" id="FMZO01000001">
    <property type="protein sequence ID" value="SDC17637.1"/>
    <property type="molecule type" value="Genomic_DNA"/>
</dbReference>
<evidence type="ECO:0000313" key="4">
    <source>
        <dbReference type="Proteomes" id="UP000198757"/>
    </source>
</evidence>
<dbReference type="NCBIfam" id="TIGR04056">
    <property type="entry name" value="OMP_RagA_SusC"/>
    <property type="match status" value="1"/>
</dbReference>
<dbReference type="InterPro" id="IPR023997">
    <property type="entry name" value="TonB-dep_OMP_SusC/RagA_CS"/>
</dbReference>
<dbReference type="SUPFAM" id="SSF56935">
    <property type="entry name" value="Porins"/>
    <property type="match status" value="1"/>
</dbReference>
<sequence length="1062" mass="117368">MKKKIVIFFVVFLTMFVAPGAVLGQGLKGTVKDINGPLEGVSVSIRDNSSMGTFTDKDGVFRLEAKPGQTLLFSHTGYKNKELLLNDIGEIEVVMSEDRRGLEEVVVVGYGKQRKMTLTGAVSSISGSELTKQLSPDFGASLKGLLPGLTVVQGTGMPGDDDAALYLRGVATTNGVNPLILIDGVFAEMSRLRQLDPFSVASVSVLKDASATAVFGVRGANGVIIITTKRGEAGKVTVSASTEQSLQQMAYLPDRLPSYEYVHLRNEALANDGMPAEYSAADIAQYESWKTGKPADSYWYPDNNWVAILFRKYAPLSRTNVNLSGGTERLRYFASVGYLTQSGLFNVEPESYLKYDAQTKVNRYNFRANVDFDVTKAIKLYANLSGDIERVNNSNLLNGQFGFATLFVNALTSRPTDVGPLSKEGVPVYMNSELQPLSAGRIVADKYGTGSSYGDLNRSGYTLGTRSGFDGKFGLDYNLDAITPGLKFGASAALTSLGSTRMTASKNYVVFNYQDITLNNEPRRVYVVNRGNETEDNPLSLSKSSASSIRVNLQGQFNYSRNFGKHAVGGLVLFQRDYWEAGEGSGYEAPYLPFNIIGLSGRATYGYDNRYLLEFNVGYNGSEQFSPKKRFGFFPALSGGWVVSNEAFLKQVRAISNLKFRYSYGFVGNDLLGASRFLYLDNVVIGGTGLYGADVPTLGGAGNKINEVMIGNPDITWERAKKQNAGMDLSFVNGLSFTADFYQENRTGILLRPQTVPDVLGLPQDVLPVLNLGEIDNRGMEFLLGYKKPVTKDFSLNTSVNFSYNKNKVLFYDEPLRGEDYVYRKRIEGFSLGQQWGYRIDRSVDPAKGKDGSGFFNSQEDITKSGLNYLVGTPKPGDFIYTDQNGDGIIDEKDMVPIGQANLPNISYGMQVDIQYKNFDCSLLMQGVSRSSKYYEGPGVFEEMGSASFYPWQLNRWSAERYQQHAVINHPRLATTASSSHIANDYYIMNTSYLRLRNVVLGYTLPQPFTKRFARSVRVYVNATNLLTWDRLKMDSFDPEQANGFVYPLMKNYNLGVNINFN</sequence>
<gene>
    <name evidence="3" type="ORF">SAMN04487894_101525</name>
</gene>
<dbReference type="InterPro" id="IPR039426">
    <property type="entry name" value="TonB-dep_rcpt-like"/>
</dbReference>
<dbReference type="InterPro" id="IPR018247">
    <property type="entry name" value="EF_Hand_1_Ca_BS"/>
</dbReference>
<organism evidence="3 4">
    <name type="scientific">Niabella drilacis (strain DSM 25811 / CCM 8410 / CCUG 62505 / LMG 26954 / E90)</name>
    <dbReference type="NCBI Taxonomy" id="1285928"/>
    <lineage>
        <taxon>Bacteria</taxon>
        <taxon>Pseudomonadati</taxon>
        <taxon>Bacteroidota</taxon>
        <taxon>Chitinophagia</taxon>
        <taxon>Chitinophagales</taxon>
        <taxon>Chitinophagaceae</taxon>
        <taxon>Niabella</taxon>
    </lineage>
</organism>
<evidence type="ECO:0000256" key="1">
    <source>
        <dbReference type="PROSITE-ProRule" id="PRU01360"/>
    </source>
</evidence>
<dbReference type="STRING" id="1285928.SAMN04487894_101525"/>
<dbReference type="PROSITE" id="PS00018">
    <property type="entry name" value="EF_HAND_1"/>
    <property type="match status" value="1"/>
</dbReference>
<dbReference type="FunFam" id="2.170.130.10:FF:000003">
    <property type="entry name" value="SusC/RagA family TonB-linked outer membrane protein"/>
    <property type="match status" value="1"/>
</dbReference>
<dbReference type="Gene3D" id="2.170.130.10">
    <property type="entry name" value="TonB-dependent receptor, plug domain"/>
    <property type="match status" value="1"/>
</dbReference>
<dbReference type="NCBIfam" id="TIGR04057">
    <property type="entry name" value="SusC_RagA_signa"/>
    <property type="match status" value="1"/>
</dbReference>
<name>A0A1G6JG25_NIADE</name>
<keyword evidence="1" id="KW-0472">Membrane</keyword>
<evidence type="ECO:0000259" key="2">
    <source>
        <dbReference type="Pfam" id="PF07715"/>
    </source>
</evidence>
<keyword evidence="1" id="KW-0998">Cell outer membrane</keyword>
<keyword evidence="1" id="KW-1134">Transmembrane beta strand</keyword>